<keyword evidence="3" id="KW-1185">Reference proteome</keyword>
<reference evidence="3" key="1">
    <citation type="submission" date="2010-07" db="EMBL/GenBank/DDBJ databases">
        <title>The genome sequence of Gaeumannomyces graminis var. tritici strain R3-111a-1.</title>
        <authorList>
            <consortium name="The Broad Institute Genome Sequencing Platform"/>
            <person name="Ma L.-J."/>
            <person name="Dead R."/>
            <person name="Young S."/>
            <person name="Zeng Q."/>
            <person name="Koehrsen M."/>
            <person name="Alvarado L."/>
            <person name="Berlin A."/>
            <person name="Chapman S.B."/>
            <person name="Chen Z."/>
            <person name="Freedman E."/>
            <person name="Gellesch M."/>
            <person name="Goldberg J."/>
            <person name="Griggs A."/>
            <person name="Gujja S."/>
            <person name="Heilman E.R."/>
            <person name="Heiman D."/>
            <person name="Hepburn T."/>
            <person name="Howarth C."/>
            <person name="Jen D."/>
            <person name="Larson L."/>
            <person name="Mehta T."/>
            <person name="Neiman D."/>
            <person name="Pearson M."/>
            <person name="Roberts A."/>
            <person name="Saif S."/>
            <person name="Shea T."/>
            <person name="Shenoy N."/>
            <person name="Sisk P."/>
            <person name="Stolte C."/>
            <person name="Sykes S."/>
            <person name="Walk T."/>
            <person name="White J."/>
            <person name="Yandava C."/>
            <person name="Haas B."/>
            <person name="Nusbaum C."/>
            <person name="Birren B."/>
        </authorList>
    </citation>
    <scope>NUCLEOTIDE SEQUENCE [LARGE SCALE GENOMIC DNA]</scope>
    <source>
        <strain evidence="3">R3-111a-1</strain>
    </source>
</reference>
<protein>
    <submittedName>
        <fullName evidence="1 2">Uncharacterized protein</fullName>
    </submittedName>
</protein>
<sequence length="96" mass="10389">MLPGRLLAGAMVAHIQQDLPRAQQARALLPLALHGHLLLLLPGQPLPGLWGRTTSRPPSLSPALSMLRVQPRAHQTSSPWAWTITLLQLPSFRAAG</sequence>
<evidence type="ECO:0000313" key="3">
    <source>
        <dbReference type="Proteomes" id="UP000006039"/>
    </source>
</evidence>
<dbReference type="VEuPathDB" id="FungiDB:GGTG_03668"/>
<dbReference type="HOGENOM" id="CLU_2359857_0_0_1"/>
<evidence type="ECO:0000313" key="2">
    <source>
        <dbReference type="EnsemblFungi" id="EJT78568"/>
    </source>
</evidence>
<reference evidence="1" key="3">
    <citation type="submission" date="2010-09" db="EMBL/GenBank/DDBJ databases">
        <title>Annotation of Gaeumannomyces graminis var. tritici R3-111a-1.</title>
        <authorList>
            <consortium name="The Broad Institute Genome Sequencing Platform"/>
            <person name="Ma L.-J."/>
            <person name="Dead R."/>
            <person name="Young S.K."/>
            <person name="Zeng Q."/>
            <person name="Gargeya S."/>
            <person name="Fitzgerald M."/>
            <person name="Haas B."/>
            <person name="Abouelleil A."/>
            <person name="Alvarado L."/>
            <person name="Arachchi H.M."/>
            <person name="Berlin A."/>
            <person name="Brown A."/>
            <person name="Chapman S.B."/>
            <person name="Chen Z."/>
            <person name="Dunbar C."/>
            <person name="Freedman E."/>
            <person name="Gearin G."/>
            <person name="Gellesch M."/>
            <person name="Goldberg J."/>
            <person name="Griggs A."/>
            <person name="Gujja S."/>
            <person name="Heiman D."/>
            <person name="Howarth C."/>
            <person name="Larson L."/>
            <person name="Lui A."/>
            <person name="MacDonald P.J.P."/>
            <person name="Mehta T."/>
            <person name="Montmayeur A."/>
            <person name="Murphy C."/>
            <person name="Neiman D."/>
            <person name="Pearson M."/>
            <person name="Priest M."/>
            <person name="Roberts A."/>
            <person name="Saif S."/>
            <person name="Shea T."/>
            <person name="Shenoy N."/>
            <person name="Sisk P."/>
            <person name="Stolte C."/>
            <person name="Sykes S."/>
            <person name="Yandava C."/>
            <person name="Wortman J."/>
            <person name="Nusbaum C."/>
            <person name="Birren B."/>
        </authorList>
    </citation>
    <scope>NUCLEOTIDE SEQUENCE</scope>
    <source>
        <strain evidence="1">R3-111a-1</strain>
    </source>
</reference>
<dbReference type="EMBL" id="GL385396">
    <property type="protein sequence ID" value="EJT78568.1"/>
    <property type="molecule type" value="Genomic_DNA"/>
</dbReference>
<reference evidence="2" key="4">
    <citation type="journal article" date="2015" name="G3 (Bethesda)">
        <title>Genome sequences of three phytopathogenic species of the Magnaporthaceae family of fungi.</title>
        <authorList>
            <person name="Okagaki L.H."/>
            <person name="Nunes C.C."/>
            <person name="Sailsbery J."/>
            <person name="Clay B."/>
            <person name="Brown D."/>
            <person name="John T."/>
            <person name="Oh Y."/>
            <person name="Young N."/>
            <person name="Fitzgerald M."/>
            <person name="Haas B.J."/>
            <person name="Zeng Q."/>
            <person name="Young S."/>
            <person name="Adiconis X."/>
            <person name="Fan L."/>
            <person name="Levin J.Z."/>
            <person name="Mitchell T.K."/>
            <person name="Okubara P.A."/>
            <person name="Farman M.L."/>
            <person name="Kohn L.M."/>
            <person name="Birren B."/>
            <person name="Ma L.-J."/>
            <person name="Dean R.A."/>
        </authorList>
    </citation>
    <scope>NUCLEOTIDE SEQUENCE</scope>
    <source>
        <strain evidence="2">R3-111a-1</strain>
    </source>
</reference>
<evidence type="ECO:0000313" key="1">
    <source>
        <dbReference type="EMBL" id="EJT78568.1"/>
    </source>
</evidence>
<gene>
    <name evidence="2" type="primary">20344126</name>
    <name evidence="1" type="ORF">GGTG_03668</name>
</gene>
<reference evidence="1" key="2">
    <citation type="submission" date="2010-07" db="EMBL/GenBank/DDBJ databases">
        <authorList>
            <consortium name="The Broad Institute Genome Sequencing Platform"/>
            <consortium name="Broad Institute Genome Sequencing Center for Infectious Disease"/>
            <person name="Ma L.-J."/>
            <person name="Dead R."/>
            <person name="Young S."/>
            <person name="Zeng Q."/>
            <person name="Koehrsen M."/>
            <person name="Alvarado L."/>
            <person name="Berlin A."/>
            <person name="Chapman S.B."/>
            <person name="Chen Z."/>
            <person name="Freedman E."/>
            <person name="Gellesch M."/>
            <person name="Goldberg J."/>
            <person name="Griggs A."/>
            <person name="Gujja S."/>
            <person name="Heilman E.R."/>
            <person name="Heiman D."/>
            <person name="Hepburn T."/>
            <person name="Howarth C."/>
            <person name="Jen D."/>
            <person name="Larson L."/>
            <person name="Mehta T."/>
            <person name="Neiman D."/>
            <person name="Pearson M."/>
            <person name="Roberts A."/>
            <person name="Saif S."/>
            <person name="Shea T."/>
            <person name="Shenoy N."/>
            <person name="Sisk P."/>
            <person name="Stolte C."/>
            <person name="Sykes S."/>
            <person name="Walk T."/>
            <person name="White J."/>
            <person name="Yandava C."/>
            <person name="Haas B."/>
            <person name="Nusbaum C."/>
            <person name="Birren B."/>
        </authorList>
    </citation>
    <scope>NUCLEOTIDE SEQUENCE</scope>
    <source>
        <strain evidence="1">R3-111a-1</strain>
    </source>
</reference>
<dbReference type="Proteomes" id="UP000006039">
    <property type="component" value="Unassembled WGS sequence"/>
</dbReference>
<proteinExistence type="predicted"/>
<dbReference type="GeneID" id="20344126"/>
<reference evidence="2" key="5">
    <citation type="submission" date="2018-04" db="UniProtKB">
        <authorList>
            <consortium name="EnsemblFungi"/>
        </authorList>
    </citation>
    <scope>IDENTIFICATION</scope>
    <source>
        <strain evidence="2">R3-111a-1</strain>
    </source>
</reference>
<organism evidence="1">
    <name type="scientific">Gaeumannomyces tritici (strain R3-111a-1)</name>
    <name type="common">Wheat and barley take-all root rot fungus</name>
    <name type="synonym">Gaeumannomyces graminis var. tritici</name>
    <dbReference type="NCBI Taxonomy" id="644352"/>
    <lineage>
        <taxon>Eukaryota</taxon>
        <taxon>Fungi</taxon>
        <taxon>Dikarya</taxon>
        <taxon>Ascomycota</taxon>
        <taxon>Pezizomycotina</taxon>
        <taxon>Sordariomycetes</taxon>
        <taxon>Sordariomycetidae</taxon>
        <taxon>Magnaporthales</taxon>
        <taxon>Magnaporthaceae</taxon>
        <taxon>Gaeumannomyces</taxon>
    </lineage>
</organism>
<dbReference type="AlphaFoldDB" id="J3NQW2"/>
<dbReference type="RefSeq" id="XP_009219713.1">
    <property type="nucleotide sequence ID" value="XM_009221449.1"/>
</dbReference>
<accession>J3NQW2</accession>
<dbReference type="EnsemblFungi" id="EJT78568">
    <property type="protein sequence ID" value="EJT78568"/>
    <property type="gene ID" value="GGTG_03668"/>
</dbReference>
<name>J3NQW2_GAET3</name>